<keyword evidence="1" id="KW-0472">Membrane</keyword>
<protein>
    <submittedName>
        <fullName evidence="2">Uncharacterized protein</fullName>
    </submittedName>
</protein>
<keyword evidence="3" id="KW-1185">Reference proteome</keyword>
<sequence>MEEEDVDDDTVRPITILSLVNRKRRKLLTFKVDAGRGGFRGHSWITVLEALLFLSALILTLLPMTQYARCASDPVLLFIGKVSHVQSVDVVWALESGRLYKERLERELRRLRVRTRRNFILFLGFWISNAMRTLVF</sequence>
<organism evidence="2 3">
    <name type="scientific">Lentinula aciculospora</name>
    <dbReference type="NCBI Taxonomy" id="153920"/>
    <lineage>
        <taxon>Eukaryota</taxon>
        <taxon>Fungi</taxon>
        <taxon>Dikarya</taxon>
        <taxon>Basidiomycota</taxon>
        <taxon>Agaricomycotina</taxon>
        <taxon>Agaricomycetes</taxon>
        <taxon>Agaricomycetidae</taxon>
        <taxon>Agaricales</taxon>
        <taxon>Marasmiineae</taxon>
        <taxon>Omphalotaceae</taxon>
        <taxon>Lentinula</taxon>
    </lineage>
</organism>
<gene>
    <name evidence="2" type="ORF">J3R30DRAFT_1341470</name>
</gene>
<comment type="caution">
    <text evidence="2">The sequence shown here is derived from an EMBL/GenBank/DDBJ whole genome shotgun (WGS) entry which is preliminary data.</text>
</comment>
<keyword evidence="1" id="KW-0812">Transmembrane</keyword>
<feature type="transmembrane region" description="Helical" evidence="1">
    <location>
        <begin position="119"/>
        <end position="135"/>
    </location>
</feature>
<name>A0A9W9AL51_9AGAR</name>
<keyword evidence="1" id="KW-1133">Transmembrane helix</keyword>
<proteinExistence type="predicted"/>
<evidence type="ECO:0000256" key="1">
    <source>
        <dbReference type="SAM" id="Phobius"/>
    </source>
</evidence>
<dbReference type="AlphaFoldDB" id="A0A9W9AL51"/>
<feature type="transmembrane region" description="Helical" evidence="1">
    <location>
        <begin position="43"/>
        <end position="62"/>
    </location>
</feature>
<evidence type="ECO:0000313" key="3">
    <source>
        <dbReference type="Proteomes" id="UP001150266"/>
    </source>
</evidence>
<dbReference type="EMBL" id="JAOTPV010000003">
    <property type="protein sequence ID" value="KAJ4485315.1"/>
    <property type="molecule type" value="Genomic_DNA"/>
</dbReference>
<dbReference type="Proteomes" id="UP001150266">
    <property type="component" value="Unassembled WGS sequence"/>
</dbReference>
<evidence type="ECO:0000313" key="2">
    <source>
        <dbReference type="EMBL" id="KAJ4485315.1"/>
    </source>
</evidence>
<reference evidence="2" key="1">
    <citation type="submission" date="2022-08" db="EMBL/GenBank/DDBJ databases">
        <title>A Global Phylogenomic Analysis of the Shiitake Genus Lentinula.</title>
        <authorList>
            <consortium name="DOE Joint Genome Institute"/>
            <person name="Sierra-Patev S."/>
            <person name="Min B."/>
            <person name="Naranjo-Ortiz M."/>
            <person name="Looney B."/>
            <person name="Konkel Z."/>
            <person name="Slot J.C."/>
            <person name="Sakamoto Y."/>
            <person name="Steenwyk J.L."/>
            <person name="Rokas A."/>
            <person name="Carro J."/>
            <person name="Camarero S."/>
            <person name="Ferreira P."/>
            <person name="Molpeceres G."/>
            <person name="Ruiz-Duenas F.J."/>
            <person name="Serrano A."/>
            <person name="Henrissat B."/>
            <person name="Drula E."/>
            <person name="Hughes K.W."/>
            <person name="Mata J.L."/>
            <person name="Ishikawa N.K."/>
            <person name="Vargas-Isla R."/>
            <person name="Ushijima S."/>
            <person name="Smith C.A."/>
            <person name="Ahrendt S."/>
            <person name="Andreopoulos W."/>
            <person name="He G."/>
            <person name="Labutti K."/>
            <person name="Lipzen A."/>
            <person name="Ng V."/>
            <person name="Riley R."/>
            <person name="Sandor L."/>
            <person name="Barry K."/>
            <person name="Martinez A.T."/>
            <person name="Xiao Y."/>
            <person name="Gibbons J.G."/>
            <person name="Terashima K."/>
            <person name="Grigoriev I.V."/>
            <person name="Hibbett D.S."/>
        </authorList>
    </citation>
    <scope>NUCLEOTIDE SEQUENCE</scope>
    <source>
        <strain evidence="2">JLM2183</strain>
    </source>
</reference>
<accession>A0A9W9AL51</accession>